<reference evidence="1" key="1">
    <citation type="submission" date="2023-07" db="EMBL/GenBank/DDBJ databases">
        <title>The genome sequence of Rhodocytophaga aerolata KACC 12507.</title>
        <authorList>
            <person name="Zhang X."/>
        </authorList>
    </citation>
    <scope>NUCLEOTIDE SEQUENCE</scope>
    <source>
        <strain evidence="1">KACC 12507</strain>
    </source>
</reference>
<accession>A0ABT8RCK1</accession>
<evidence type="ECO:0000313" key="1">
    <source>
        <dbReference type="EMBL" id="MDO1449827.1"/>
    </source>
</evidence>
<dbReference type="Proteomes" id="UP001168528">
    <property type="component" value="Unassembled WGS sequence"/>
</dbReference>
<evidence type="ECO:0000313" key="2">
    <source>
        <dbReference type="Proteomes" id="UP001168528"/>
    </source>
</evidence>
<name>A0ABT8RCK1_9BACT</name>
<gene>
    <name evidence="1" type="ORF">Q0590_26345</name>
</gene>
<organism evidence="1 2">
    <name type="scientific">Rhodocytophaga aerolata</name>
    <dbReference type="NCBI Taxonomy" id="455078"/>
    <lineage>
        <taxon>Bacteria</taxon>
        <taxon>Pseudomonadati</taxon>
        <taxon>Bacteroidota</taxon>
        <taxon>Cytophagia</taxon>
        <taxon>Cytophagales</taxon>
        <taxon>Rhodocytophagaceae</taxon>
        <taxon>Rhodocytophaga</taxon>
    </lineage>
</organism>
<dbReference type="EMBL" id="JAUKPO010000022">
    <property type="protein sequence ID" value="MDO1449827.1"/>
    <property type="molecule type" value="Genomic_DNA"/>
</dbReference>
<comment type="caution">
    <text evidence="1">The sequence shown here is derived from an EMBL/GenBank/DDBJ whole genome shotgun (WGS) entry which is preliminary data.</text>
</comment>
<keyword evidence="2" id="KW-1185">Reference proteome</keyword>
<dbReference type="RefSeq" id="WP_302040630.1">
    <property type="nucleotide sequence ID" value="NZ_JAUKPO010000022.1"/>
</dbReference>
<proteinExistence type="predicted"/>
<protein>
    <submittedName>
        <fullName evidence="1">Uncharacterized protein</fullName>
    </submittedName>
</protein>
<sequence>MHTLSITEARRQLCQTVSTFEDVTAYKVEFGLWDQAEKPYIRLYVNCCVEEQNHFIHAEGTTLVEAIGELRNWYAKLSKEKLILLLHE</sequence>